<dbReference type="STRING" id="1114924.SAMN05216258_103485"/>
<evidence type="ECO:0000256" key="1">
    <source>
        <dbReference type="SAM" id="MobiDB-lite"/>
    </source>
</evidence>
<dbReference type="InterPro" id="IPR050194">
    <property type="entry name" value="Glycosyltransferase_grp1"/>
</dbReference>
<dbReference type="Proteomes" id="UP000199377">
    <property type="component" value="Unassembled WGS sequence"/>
</dbReference>
<dbReference type="OrthoDB" id="5443996at2"/>
<dbReference type="EMBL" id="FOQH01000003">
    <property type="protein sequence ID" value="SFI00364.1"/>
    <property type="molecule type" value="Genomic_DNA"/>
</dbReference>
<evidence type="ECO:0000313" key="3">
    <source>
        <dbReference type="Proteomes" id="UP000199377"/>
    </source>
</evidence>
<dbReference type="RefSeq" id="WP_092859244.1">
    <property type="nucleotide sequence ID" value="NZ_FOQH01000003.1"/>
</dbReference>
<dbReference type="Gene3D" id="3.40.50.2000">
    <property type="entry name" value="Glycogen Phosphorylase B"/>
    <property type="match status" value="2"/>
</dbReference>
<protein>
    <submittedName>
        <fullName evidence="2">Glycosyltransferase involved in cell wall bisynthesis</fullName>
    </submittedName>
</protein>
<organism evidence="2 3">
    <name type="scientific">Albimonas pacifica</name>
    <dbReference type="NCBI Taxonomy" id="1114924"/>
    <lineage>
        <taxon>Bacteria</taxon>
        <taxon>Pseudomonadati</taxon>
        <taxon>Pseudomonadota</taxon>
        <taxon>Alphaproteobacteria</taxon>
        <taxon>Rhodobacterales</taxon>
        <taxon>Paracoccaceae</taxon>
        <taxon>Albimonas</taxon>
    </lineage>
</organism>
<dbReference type="PANTHER" id="PTHR45947">
    <property type="entry name" value="SULFOQUINOVOSYL TRANSFERASE SQD2"/>
    <property type="match status" value="1"/>
</dbReference>
<feature type="region of interest" description="Disordered" evidence="1">
    <location>
        <begin position="1"/>
        <end position="25"/>
    </location>
</feature>
<reference evidence="2 3" key="1">
    <citation type="submission" date="2016-10" db="EMBL/GenBank/DDBJ databases">
        <authorList>
            <person name="de Groot N.N."/>
        </authorList>
    </citation>
    <scope>NUCLEOTIDE SEQUENCE [LARGE SCALE GENOMIC DNA]</scope>
    <source>
        <strain evidence="2 3">CGMCC 1.11030</strain>
    </source>
</reference>
<dbReference type="AlphaFoldDB" id="A0A1I3EMZ9"/>
<sequence>MTGEALRPRIAFHAPMKPPEHPNPSGDRRIARLTLQALEGAGFAPFVASSLRTLEMAGDAAAQAALAAQAQAEAARLVEALRPDPPALWFTYHSYWKAPDLVGPAVCAALRLPYVISEPIHARKRREGPWAGFAVAAERSLAAADLLLWSTARDLPSLQALEGARLAELAPFLDLGPPPAPRGPAAGPLRLLAVAMMRPGDKLASYAALAAALARPEAPDLRLEVIGDGAERGAVETLLAPLGARVRFRGVEPDPLRLRAAMEAADLLVWPGVNEGFGMVYLEAQAAGLPALAEDRPGPRHVLPAPPHGLPLPPPGDAAAYAAVLATLDADRGRLAALRGAARAHAEARHGLEAASARLRELLTPLLRR</sequence>
<keyword evidence="2" id="KW-0808">Transferase</keyword>
<dbReference type="PANTHER" id="PTHR45947:SF3">
    <property type="entry name" value="SULFOQUINOVOSYL TRANSFERASE SQD2"/>
    <property type="match status" value="1"/>
</dbReference>
<dbReference type="Pfam" id="PF13692">
    <property type="entry name" value="Glyco_trans_1_4"/>
    <property type="match status" value="1"/>
</dbReference>
<dbReference type="GO" id="GO:0016757">
    <property type="term" value="F:glycosyltransferase activity"/>
    <property type="evidence" value="ECO:0007669"/>
    <property type="project" value="TreeGrafter"/>
</dbReference>
<evidence type="ECO:0000313" key="2">
    <source>
        <dbReference type="EMBL" id="SFI00364.1"/>
    </source>
</evidence>
<proteinExistence type="predicted"/>
<keyword evidence="3" id="KW-1185">Reference proteome</keyword>
<dbReference type="SUPFAM" id="SSF53756">
    <property type="entry name" value="UDP-Glycosyltransferase/glycogen phosphorylase"/>
    <property type="match status" value="1"/>
</dbReference>
<accession>A0A1I3EMZ9</accession>
<gene>
    <name evidence="2" type="ORF">SAMN05216258_103485</name>
</gene>
<name>A0A1I3EMZ9_9RHOB</name>